<name>A0A7S6SW90_9PHYC</name>
<proteinExistence type="predicted"/>
<dbReference type="InterPro" id="IPR001222">
    <property type="entry name" value="Znf_TFIIS"/>
</dbReference>
<dbReference type="InterPro" id="IPR003618">
    <property type="entry name" value="TFIIS_cen_dom"/>
</dbReference>
<dbReference type="PROSITE" id="PS00466">
    <property type="entry name" value="ZF_TFIIS_1"/>
    <property type="match status" value="1"/>
</dbReference>
<evidence type="ECO:0000256" key="2">
    <source>
        <dbReference type="ARBA" id="ARBA00022771"/>
    </source>
</evidence>
<dbReference type="SUPFAM" id="SSF57783">
    <property type="entry name" value="Zinc beta-ribbon"/>
    <property type="match status" value="1"/>
</dbReference>
<dbReference type="PANTHER" id="PTHR11477">
    <property type="entry name" value="TRANSCRIPTION FACTOR S-II ZINC FINGER DOMAIN-CONTAINING PROTEIN"/>
    <property type="match status" value="1"/>
</dbReference>
<keyword evidence="3" id="KW-0862">Zinc</keyword>
<dbReference type="Pfam" id="PF01096">
    <property type="entry name" value="Zn_ribbon_TFIIS"/>
    <property type="match status" value="1"/>
</dbReference>
<sequence>MLSREYAREKYADVMGLDLDHNIVKNLEIHTFNWAYRRSKELGDIPAENNRNHVQRYKHKFLSILYNLKNSSNLKDRILDGELKTGTVINLSPQGLWPDGPCAKMTEQIAATEMKKLHAANYMHDKDYKGLFRCAKCRGYKTTFYQMQTRSADEPMTVFVTCHTCNRRWKS</sequence>
<dbReference type="Pfam" id="PF07500">
    <property type="entry name" value="TFIIS_M"/>
    <property type="match status" value="1"/>
</dbReference>
<accession>A0A7S6SW90</accession>
<dbReference type="EMBL" id="MK522038">
    <property type="protein sequence ID" value="QOR60529.1"/>
    <property type="molecule type" value="Genomic_DNA"/>
</dbReference>
<organism evidence="6">
    <name type="scientific">Bathycoccus sp. RCC716 virus 2</name>
    <dbReference type="NCBI Taxonomy" id="2530039"/>
    <lineage>
        <taxon>Viruses</taxon>
        <taxon>Varidnaviria</taxon>
        <taxon>Bamfordvirae</taxon>
        <taxon>Nucleocytoviricota</taxon>
        <taxon>Megaviricetes</taxon>
        <taxon>Algavirales</taxon>
        <taxon>Phycodnaviridae</taxon>
        <taxon>Prasinovirus</taxon>
    </lineage>
</organism>
<keyword evidence="1" id="KW-0479">Metal-binding</keyword>
<dbReference type="SMART" id="SM00440">
    <property type="entry name" value="ZnF_C2C2"/>
    <property type="match status" value="1"/>
</dbReference>
<evidence type="ECO:0000256" key="1">
    <source>
        <dbReference type="ARBA" id="ARBA00022723"/>
    </source>
</evidence>
<keyword evidence="2 4" id="KW-0863">Zinc-finger</keyword>
<dbReference type="Gene3D" id="2.20.25.10">
    <property type="match status" value="1"/>
</dbReference>
<evidence type="ECO:0000256" key="3">
    <source>
        <dbReference type="ARBA" id="ARBA00022833"/>
    </source>
</evidence>
<evidence type="ECO:0000259" key="5">
    <source>
        <dbReference type="PROSITE" id="PS51133"/>
    </source>
</evidence>
<evidence type="ECO:0000256" key="4">
    <source>
        <dbReference type="PROSITE-ProRule" id="PRU00472"/>
    </source>
</evidence>
<dbReference type="GO" id="GO:0006351">
    <property type="term" value="P:DNA-templated transcription"/>
    <property type="evidence" value="ECO:0007669"/>
    <property type="project" value="InterPro"/>
</dbReference>
<dbReference type="SUPFAM" id="SSF46942">
    <property type="entry name" value="Elongation factor TFIIS domain 2"/>
    <property type="match status" value="1"/>
</dbReference>
<dbReference type="GO" id="GO:0003676">
    <property type="term" value="F:nucleic acid binding"/>
    <property type="evidence" value="ECO:0007669"/>
    <property type="project" value="InterPro"/>
</dbReference>
<dbReference type="GO" id="GO:0008270">
    <property type="term" value="F:zinc ion binding"/>
    <property type="evidence" value="ECO:0007669"/>
    <property type="project" value="UniProtKB-KW"/>
</dbReference>
<dbReference type="InterPro" id="IPR036575">
    <property type="entry name" value="TFIIS_cen_dom_sf"/>
</dbReference>
<evidence type="ECO:0000313" key="6">
    <source>
        <dbReference type="EMBL" id="QOR60529.1"/>
    </source>
</evidence>
<dbReference type="PANTHER" id="PTHR11477:SF0">
    <property type="entry name" value="IP08861P-RELATED"/>
    <property type="match status" value="1"/>
</dbReference>
<protein>
    <recommendedName>
        <fullName evidence="5">TFIIS-type domain-containing protein</fullName>
    </recommendedName>
</protein>
<feature type="domain" description="TFIIS-type" evidence="5">
    <location>
        <begin position="130"/>
        <end position="170"/>
    </location>
</feature>
<dbReference type="PROSITE" id="PS51133">
    <property type="entry name" value="ZF_TFIIS_2"/>
    <property type="match status" value="1"/>
</dbReference>
<reference evidence="6" key="1">
    <citation type="submission" date="2019-02" db="EMBL/GenBank/DDBJ databases">
        <authorList>
            <person name="Bachy C."/>
            <person name="Yung C.-M."/>
            <person name="Roux S."/>
            <person name="Sullivan M.B."/>
            <person name="Worden A.Z."/>
        </authorList>
    </citation>
    <scope>NUCLEOTIDE SEQUENCE</scope>
    <source>
        <strain evidence="6">BII-V2</strain>
    </source>
</reference>
<dbReference type="Gene3D" id="1.10.472.30">
    <property type="entry name" value="Transcription elongation factor S-II, central domain"/>
    <property type="match status" value="1"/>
</dbReference>
<dbReference type="CDD" id="cd13749">
    <property type="entry name" value="Zn-ribbon_TFIIS"/>
    <property type="match status" value="1"/>
</dbReference>